<evidence type="ECO:0000313" key="1">
    <source>
        <dbReference type="EMBL" id="EFU91136.1"/>
    </source>
</evidence>
<dbReference type="AlphaFoldDB" id="A0ABC9P843"/>
<comment type="caution">
    <text evidence="1">The sequence shown here is derived from an EMBL/GenBank/DDBJ whole genome shotgun (WGS) entry which is preliminary data.</text>
</comment>
<sequence>MNQRQKKKRMTKALKILNQAEVVECDYDSGGILYIAIENSIENINILKKACGLLNINKKQFLKDCNEREMTAENLDLARGLYHFIRKEPKKFTTFHSYGNGFSLIRF</sequence>
<dbReference type="RefSeq" id="WP_002393040.1">
    <property type="nucleotide sequence ID" value="NZ_GL454783.1"/>
</dbReference>
<dbReference type="EMBL" id="AEBE01000028">
    <property type="protein sequence ID" value="EFU91136.1"/>
    <property type="molecule type" value="Genomic_DNA"/>
</dbReference>
<gene>
    <name evidence="1" type="ORF">HMPREF9511_00856</name>
</gene>
<organism evidence="1 2">
    <name type="scientific">Enterococcus faecalis TX0630</name>
    <dbReference type="NCBI Taxonomy" id="749508"/>
    <lineage>
        <taxon>Bacteria</taxon>
        <taxon>Bacillati</taxon>
        <taxon>Bacillota</taxon>
        <taxon>Bacilli</taxon>
        <taxon>Lactobacillales</taxon>
        <taxon>Enterococcaceae</taxon>
        <taxon>Enterococcus</taxon>
    </lineage>
</organism>
<name>A0ABC9P843_ENTFL</name>
<protein>
    <submittedName>
        <fullName evidence="1">Uncharacterized protein</fullName>
    </submittedName>
</protein>
<evidence type="ECO:0000313" key="2">
    <source>
        <dbReference type="Proteomes" id="UP000004933"/>
    </source>
</evidence>
<dbReference type="Proteomes" id="UP000004933">
    <property type="component" value="Unassembled WGS sequence"/>
</dbReference>
<proteinExistence type="predicted"/>
<reference evidence="1 2" key="1">
    <citation type="submission" date="2010-09" db="EMBL/GenBank/DDBJ databases">
        <authorList>
            <person name="Weinstock G."/>
            <person name="Sodergren E."/>
            <person name="Clifton S."/>
            <person name="Fulton L."/>
            <person name="Fulton B."/>
            <person name="Courtney L."/>
            <person name="Fronick C."/>
            <person name="Harrison M."/>
            <person name="Strong C."/>
            <person name="Farmer C."/>
            <person name="Delahaunty K."/>
            <person name="Markovic C."/>
            <person name="Hall O."/>
            <person name="Minx P."/>
            <person name="Tomlinson C."/>
            <person name="Mitreva M."/>
            <person name="Hou S."/>
            <person name="Chen J."/>
            <person name="Wollam A."/>
            <person name="Pepin K.H."/>
            <person name="Johnson M."/>
            <person name="Bhonagiri V."/>
            <person name="Zhang X."/>
            <person name="Suruliraj S."/>
            <person name="Warren W."/>
            <person name="Chinwalla A."/>
            <person name="Mardis E.R."/>
            <person name="Wilson R.K."/>
        </authorList>
    </citation>
    <scope>NUCLEOTIDE SEQUENCE [LARGE SCALE GENOMIC DNA]</scope>
    <source>
        <strain evidence="1 2">TX0630</strain>
    </source>
</reference>
<accession>A0ABC9P843</accession>